<accession>A0ABW2RBY5</accession>
<reference evidence="3" key="1">
    <citation type="journal article" date="2019" name="Int. J. Syst. Evol. Microbiol.">
        <title>The Global Catalogue of Microorganisms (GCM) 10K type strain sequencing project: providing services to taxonomists for standard genome sequencing and annotation.</title>
        <authorList>
            <consortium name="The Broad Institute Genomics Platform"/>
            <consortium name="The Broad Institute Genome Sequencing Center for Infectious Disease"/>
            <person name="Wu L."/>
            <person name="Ma J."/>
        </authorList>
    </citation>
    <scope>NUCLEOTIDE SEQUENCE [LARGE SCALE GENOMIC DNA]</scope>
    <source>
        <strain evidence="3">CCUG 54518</strain>
    </source>
</reference>
<dbReference type="PANTHER" id="PTHR28026:SF9">
    <property type="entry name" value="2-HYDROXY-PALMITIC ACID DIOXYGENASE MPO1"/>
    <property type="match status" value="1"/>
</dbReference>
<feature type="transmembrane region" description="Helical" evidence="1">
    <location>
        <begin position="21"/>
        <end position="40"/>
    </location>
</feature>
<evidence type="ECO:0000256" key="1">
    <source>
        <dbReference type="SAM" id="Phobius"/>
    </source>
</evidence>
<keyword evidence="1" id="KW-1133">Transmembrane helix</keyword>
<feature type="transmembrane region" description="Helical" evidence="1">
    <location>
        <begin position="73"/>
        <end position="92"/>
    </location>
</feature>
<dbReference type="PANTHER" id="PTHR28026">
    <property type="entry name" value="DUF962 DOMAIN PROTEIN (AFU_ORTHOLOGUE AFUA_8G05310)"/>
    <property type="match status" value="1"/>
</dbReference>
<feature type="transmembrane region" description="Helical" evidence="1">
    <location>
        <begin position="46"/>
        <end position="66"/>
    </location>
</feature>
<evidence type="ECO:0000313" key="2">
    <source>
        <dbReference type="EMBL" id="MFC7435559.1"/>
    </source>
</evidence>
<gene>
    <name evidence="2" type="ORF">ACFQNJ_13675</name>
</gene>
<proteinExistence type="predicted"/>
<dbReference type="EMBL" id="JBHTBX010000009">
    <property type="protein sequence ID" value="MFC7435559.1"/>
    <property type="molecule type" value="Genomic_DNA"/>
</dbReference>
<keyword evidence="3" id="KW-1185">Reference proteome</keyword>
<protein>
    <submittedName>
        <fullName evidence="2">DUF962 domain-containing protein</fullName>
    </submittedName>
</protein>
<name>A0ABW2RBY5_9BURK</name>
<feature type="transmembrane region" description="Helical" evidence="1">
    <location>
        <begin position="98"/>
        <end position="119"/>
    </location>
</feature>
<dbReference type="Proteomes" id="UP001596495">
    <property type="component" value="Unassembled WGS sequence"/>
</dbReference>
<comment type="caution">
    <text evidence="2">The sequence shown here is derived from an EMBL/GenBank/DDBJ whole genome shotgun (WGS) entry which is preliminary data.</text>
</comment>
<evidence type="ECO:0000313" key="3">
    <source>
        <dbReference type="Proteomes" id="UP001596495"/>
    </source>
</evidence>
<sequence length="177" mass="19290">MTPSTSLLVQYARYHRDPRNIATHYVGIPLIAFAIGVLLARLQMPVGGISVGVHQVVWALVALWYLRQGVSTVTLSSIAATGILVALAHPFGQAPLTTWLLAGPGSFVVGWIFQFVGHFWEGRKPAFVDDIRGLLVGPMFVVAEVWFMLGGGRPLQEQIHREAGPVARQTPRRTQGA</sequence>
<keyword evidence="1" id="KW-0812">Transmembrane</keyword>
<organism evidence="2 3">
    <name type="scientific">Hydrogenophaga bisanensis</name>
    <dbReference type="NCBI Taxonomy" id="439611"/>
    <lineage>
        <taxon>Bacteria</taxon>
        <taxon>Pseudomonadati</taxon>
        <taxon>Pseudomonadota</taxon>
        <taxon>Betaproteobacteria</taxon>
        <taxon>Burkholderiales</taxon>
        <taxon>Comamonadaceae</taxon>
        <taxon>Hydrogenophaga</taxon>
    </lineage>
</organism>
<dbReference type="RefSeq" id="WP_382258451.1">
    <property type="nucleotide sequence ID" value="NZ_JBHTBX010000009.1"/>
</dbReference>
<feature type="transmembrane region" description="Helical" evidence="1">
    <location>
        <begin position="131"/>
        <end position="149"/>
    </location>
</feature>
<keyword evidence="1" id="KW-0472">Membrane</keyword>
<dbReference type="InterPro" id="IPR009305">
    <property type="entry name" value="Mpo1-like"/>
</dbReference>
<dbReference type="Pfam" id="PF06127">
    <property type="entry name" value="Mpo1-like"/>
    <property type="match status" value="1"/>
</dbReference>